<dbReference type="PROSITE" id="PS01024">
    <property type="entry name" value="PR55_1"/>
    <property type="match status" value="1"/>
</dbReference>
<accession>A0A8X8W5E0</accession>
<dbReference type="PANTHER" id="PTHR11871">
    <property type="entry name" value="PROTEIN PHOSPHATASE PP2A REGULATORY SUBUNIT B"/>
    <property type="match status" value="1"/>
</dbReference>
<dbReference type="SMART" id="SM00320">
    <property type="entry name" value="WD40"/>
    <property type="match status" value="5"/>
</dbReference>
<dbReference type="AlphaFoldDB" id="A0A8X8W5E0"/>
<evidence type="ECO:0000256" key="4">
    <source>
        <dbReference type="ARBA" id="ARBA00034298"/>
    </source>
</evidence>
<comment type="similarity">
    <text evidence="1 6">Belongs to the phosphatase 2A regulatory subunit B family.</text>
</comment>
<dbReference type="GO" id="GO:0019888">
    <property type="term" value="F:protein phosphatase regulator activity"/>
    <property type="evidence" value="ECO:0007669"/>
    <property type="project" value="InterPro"/>
</dbReference>
<evidence type="ECO:0000256" key="1">
    <source>
        <dbReference type="ARBA" id="ARBA00008259"/>
    </source>
</evidence>
<dbReference type="GO" id="GO:0000159">
    <property type="term" value="C:protein phosphatase type 2A complex"/>
    <property type="evidence" value="ECO:0007669"/>
    <property type="project" value="UniProtKB-UniRule"/>
</dbReference>
<dbReference type="Pfam" id="PF00400">
    <property type="entry name" value="WD40"/>
    <property type="match status" value="1"/>
</dbReference>
<dbReference type="InterPro" id="IPR000009">
    <property type="entry name" value="PP2A_PR55"/>
</dbReference>
<keyword evidence="3 6" id="KW-0677">Repeat</keyword>
<dbReference type="InterPro" id="IPR036322">
    <property type="entry name" value="WD40_repeat_dom_sf"/>
</dbReference>
<protein>
    <recommendedName>
        <fullName evidence="6">Serine/threonine-protein phosphatase 2A 55 kDa regulatory subunit B</fullName>
    </recommendedName>
</protein>
<evidence type="ECO:0000256" key="2">
    <source>
        <dbReference type="ARBA" id="ARBA00022574"/>
    </source>
</evidence>
<keyword evidence="2 6" id="KW-0853">WD repeat</keyword>
<evidence type="ECO:0000256" key="6">
    <source>
        <dbReference type="RuleBase" id="RU331113"/>
    </source>
</evidence>
<dbReference type="PIRSF" id="PIRSF037309">
    <property type="entry name" value="PP2A_PR55"/>
    <property type="match status" value="1"/>
</dbReference>
<dbReference type="InterPro" id="IPR015943">
    <property type="entry name" value="WD40/YVTN_repeat-like_dom_sf"/>
</dbReference>
<evidence type="ECO:0000313" key="7">
    <source>
        <dbReference type="EMBL" id="KAG6388523.1"/>
    </source>
</evidence>
<reference evidence="7" key="2">
    <citation type="submission" date="2020-08" db="EMBL/GenBank/DDBJ databases">
        <title>Plant Genome Project.</title>
        <authorList>
            <person name="Zhang R.-G."/>
        </authorList>
    </citation>
    <scope>NUCLEOTIDE SEQUENCE</scope>
    <source>
        <strain evidence="7">Huo1</strain>
        <tissue evidence="7">Leaf</tissue>
    </source>
</reference>
<comment type="function">
    <text evidence="4">The B regulatory subunit may modulate substrate selectivity and catalytic activity, and may also direct the localization of the catalytic enzyme to a particular subcellular compartment.</text>
</comment>
<sequence>MHGGDGREVASAAAGPPTPLEWKFSQVFGERAAGEEVQEGDIVDIISVIEFDKNGNHLATGDRGGRVVLFERTDAKEHGGNQRDLERMDQVSRHPEFRYKTEFQSHEPEFDYLKSLEIEEKINKIRWCQTANGAVFLLSTNDKTIKYWKVQEKKVKKISEIKVDSGKAAGNGGIASSSKSSNSKQFFANGDYSDRSYNPLSKDLSFPPGGLPSLRLPLVTSSETSLDARCRRVYAHAHDYHINSISNNSDGETFISADDLRINLWNLEISNQSFNIVDVKPTNMEDLTEVITSAEFHPTHCNTLAYSSSKGSIRLIDLRQSALCDSHSKIFEEQEAPGSRSFFTEIIASISDVKFARDGRYLLSRDYMSLKLWDVNMDSGPVATFQVHEYLRPKLCDLYENDSIFDKFECCLSGDGLRVATGSYRRQIQTPARPSRSLTSSISRVVRRGAESPGPDANGNSFDFTTKLLHLAWHPSENSIACAAANSLYMYYA</sequence>
<evidence type="ECO:0000256" key="3">
    <source>
        <dbReference type="ARBA" id="ARBA00022737"/>
    </source>
</evidence>
<dbReference type="PRINTS" id="PR00600">
    <property type="entry name" value="PP2APR55"/>
</dbReference>
<keyword evidence="8" id="KW-1185">Reference proteome</keyword>
<dbReference type="EMBL" id="PNBA02000020">
    <property type="protein sequence ID" value="KAG6388523.1"/>
    <property type="molecule type" value="Genomic_DNA"/>
</dbReference>
<comment type="subunit">
    <text evidence="5">PP2A consists of a common heteromeric enzyme, composed of a catalytic subunit (subunits C), a constant regulatory subunit (subunit A), and a variety of regulatory subunits such as subunits B (the R2/B/PR55/B55, R3/B''/PR72/PR130/PR59 and R5/B'/B56 families). Interacts with SIC/RON3.</text>
</comment>
<dbReference type="FunFam" id="2.130.10.10:FF:000609">
    <property type="entry name" value="Serine/threonine-protein phosphatase 2A 55 kDa regulatory subunit B"/>
    <property type="match status" value="1"/>
</dbReference>
<proteinExistence type="inferred from homology"/>
<dbReference type="FunFam" id="2.130.10.10:FF:000569">
    <property type="entry name" value="Serine/threonine-protein phosphatase 2A 55 kDa regulatory subunit B"/>
    <property type="match status" value="1"/>
</dbReference>
<name>A0A8X8W5E0_SALSN</name>
<gene>
    <name evidence="7" type="ORF">SASPL_149951</name>
</gene>
<evidence type="ECO:0000313" key="8">
    <source>
        <dbReference type="Proteomes" id="UP000298416"/>
    </source>
</evidence>
<organism evidence="7">
    <name type="scientific">Salvia splendens</name>
    <name type="common">Scarlet sage</name>
    <dbReference type="NCBI Taxonomy" id="180675"/>
    <lineage>
        <taxon>Eukaryota</taxon>
        <taxon>Viridiplantae</taxon>
        <taxon>Streptophyta</taxon>
        <taxon>Embryophyta</taxon>
        <taxon>Tracheophyta</taxon>
        <taxon>Spermatophyta</taxon>
        <taxon>Magnoliopsida</taxon>
        <taxon>eudicotyledons</taxon>
        <taxon>Gunneridae</taxon>
        <taxon>Pentapetalae</taxon>
        <taxon>asterids</taxon>
        <taxon>lamiids</taxon>
        <taxon>Lamiales</taxon>
        <taxon>Lamiaceae</taxon>
        <taxon>Nepetoideae</taxon>
        <taxon>Mentheae</taxon>
        <taxon>Salviinae</taxon>
        <taxon>Salvia</taxon>
        <taxon>Salvia subgen. Calosphace</taxon>
        <taxon>core Calosphace</taxon>
    </lineage>
</organism>
<dbReference type="Proteomes" id="UP000298416">
    <property type="component" value="Unassembled WGS sequence"/>
</dbReference>
<dbReference type="PROSITE" id="PS01025">
    <property type="entry name" value="PR55_2"/>
    <property type="match status" value="1"/>
</dbReference>
<evidence type="ECO:0000256" key="5">
    <source>
        <dbReference type="ARBA" id="ARBA00062838"/>
    </source>
</evidence>
<reference evidence="7" key="1">
    <citation type="submission" date="2018-01" db="EMBL/GenBank/DDBJ databases">
        <authorList>
            <person name="Mao J.F."/>
        </authorList>
    </citation>
    <scope>NUCLEOTIDE SEQUENCE</scope>
    <source>
        <strain evidence="7">Huo1</strain>
        <tissue evidence="7">Leaf</tissue>
    </source>
</reference>
<comment type="caution">
    <text evidence="7">The sequence shown here is derived from an EMBL/GenBank/DDBJ whole genome shotgun (WGS) entry which is preliminary data.</text>
</comment>
<dbReference type="SUPFAM" id="SSF50978">
    <property type="entry name" value="WD40 repeat-like"/>
    <property type="match status" value="1"/>
</dbReference>
<dbReference type="InterPro" id="IPR018067">
    <property type="entry name" value="PP2A_PR55_CS"/>
</dbReference>
<dbReference type="InterPro" id="IPR001680">
    <property type="entry name" value="WD40_rpt"/>
</dbReference>
<dbReference type="Gene3D" id="2.130.10.10">
    <property type="entry name" value="YVTN repeat-like/Quinoprotein amine dehydrogenase"/>
    <property type="match status" value="2"/>
</dbReference>